<proteinExistence type="predicted"/>
<dbReference type="PANTHER" id="PTHR31871">
    <property type="entry name" value="OS02G0137100 PROTEIN"/>
    <property type="match status" value="1"/>
</dbReference>
<comment type="caution">
    <text evidence="1">The sequence shown here is derived from an EMBL/GenBank/DDBJ whole genome shotgun (WGS) entry which is preliminary data.</text>
</comment>
<reference evidence="1 2" key="1">
    <citation type="submission" date="2023-12" db="EMBL/GenBank/DDBJ databases">
        <title>A high-quality genome assembly for Dillenia turbinata (Dilleniales).</title>
        <authorList>
            <person name="Chanderbali A."/>
        </authorList>
    </citation>
    <scope>NUCLEOTIDE SEQUENCE [LARGE SCALE GENOMIC DNA]</scope>
    <source>
        <strain evidence="1">LSX21</strain>
        <tissue evidence="1">Leaf</tissue>
    </source>
</reference>
<dbReference type="Pfam" id="PF09713">
    <property type="entry name" value="A_thal_3526"/>
    <property type="match status" value="1"/>
</dbReference>
<dbReference type="AlphaFoldDB" id="A0AAN8Z6E5"/>
<accession>A0AAN8Z6E5</accession>
<evidence type="ECO:0000313" key="2">
    <source>
        <dbReference type="Proteomes" id="UP001370490"/>
    </source>
</evidence>
<dbReference type="PANTHER" id="PTHR31871:SF5">
    <property type="entry name" value="TRANSMEMBRANE PROTEIN"/>
    <property type="match status" value="1"/>
</dbReference>
<evidence type="ECO:0000313" key="1">
    <source>
        <dbReference type="EMBL" id="KAK6922248.1"/>
    </source>
</evidence>
<dbReference type="Proteomes" id="UP001370490">
    <property type="component" value="Unassembled WGS sequence"/>
</dbReference>
<protein>
    <recommendedName>
        <fullName evidence="3">Angiotensin-converting enzyme 2</fullName>
    </recommendedName>
</protein>
<organism evidence="1 2">
    <name type="scientific">Dillenia turbinata</name>
    <dbReference type="NCBI Taxonomy" id="194707"/>
    <lineage>
        <taxon>Eukaryota</taxon>
        <taxon>Viridiplantae</taxon>
        <taxon>Streptophyta</taxon>
        <taxon>Embryophyta</taxon>
        <taxon>Tracheophyta</taxon>
        <taxon>Spermatophyta</taxon>
        <taxon>Magnoliopsida</taxon>
        <taxon>eudicotyledons</taxon>
        <taxon>Gunneridae</taxon>
        <taxon>Pentapetalae</taxon>
        <taxon>Dilleniales</taxon>
        <taxon>Dilleniaceae</taxon>
        <taxon>Dillenia</taxon>
    </lineage>
</organism>
<keyword evidence="2" id="KW-1185">Reference proteome</keyword>
<name>A0AAN8Z6E5_9MAGN</name>
<dbReference type="EMBL" id="JBAMMX010000019">
    <property type="protein sequence ID" value="KAK6922248.1"/>
    <property type="molecule type" value="Genomic_DNA"/>
</dbReference>
<dbReference type="InterPro" id="IPR006476">
    <property type="entry name" value="CHP01589_pln"/>
</dbReference>
<sequence>MYPKIYNYQHLLPCLYCHPHSYIRMVQHLIERCLILRMSRDECIKALAQHASIQPLITLTVWRELLKENREFFQAYSYSISPKPFTGGHFYKPPRFGRRRQWK</sequence>
<evidence type="ECO:0008006" key="3">
    <source>
        <dbReference type="Google" id="ProtNLM"/>
    </source>
</evidence>
<dbReference type="NCBIfam" id="TIGR01589">
    <property type="entry name" value="A_thal_3526"/>
    <property type="match status" value="1"/>
</dbReference>
<gene>
    <name evidence="1" type="ORF">RJ641_012755</name>
</gene>